<dbReference type="AlphaFoldDB" id="A0A0F7TJM6"/>
<dbReference type="Proteomes" id="UP000042958">
    <property type="component" value="Unassembled WGS sequence"/>
</dbReference>
<accession>A0A0F7TJM6</accession>
<proteinExistence type="predicted"/>
<protein>
    <submittedName>
        <fullName evidence="1">Uncharacterized protein</fullName>
    </submittedName>
</protein>
<dbReference type="EMBL" id="CDHK01000002">
    <property type="protein sequence ID" value="CEJ55666.1"/>
    <property type="molecule type" value="Genomic_DNA"/>
</dbReference>
<organism evidence="1 2">
    <name type="scientific">Penicillium brasilianum</name>
    <dbReference type="NCBI Taxonomy" id="104259"/>
    <lineage>
        <taxon>Eukaryota</taxon>
        <taxon>Fungi</taxon>
        <taxon>Dikarya</taxon>
        <taxon>Ascomycota</taxon>
        <taxon>Pezizomycotina</taxon>
        <taxon>Eurotiomycetes</taxon>
        <taxon>Eurotiomycetidae</taxon>
        <taxon>Eurotiales</taxon>
        <taxon>Aspergillaceae</taxon>
        <taxon>Penicillium</taxon>
    </lineage>
</organism>
<reference evidence="2" key="1">
    <citation type="journal article" date="2015" name="Genome Announc.">
        <title>Draft genome sequence of the fungus Penicillium brasilianum MG11.</title>
        <authorList>
            <person name="Horn F."/>
            <person name="Linde J."/>
            <person name="Mattern D.J."/>
            <person name="Walther G."/>
            <person name="Guthke R."/>
            <person name="Brakhage A.A."/>
            <person name="Valiante V."/>
        </authorList>
    </citation>
    <scope>NUCLEOTIDE SEQUENCE [LARGE SCALE GENOMIC DNA]</scope>
    <source>
        <strain evidence="2">MG11</strain>
    </source>
</reference>
<keyword evidence="2" id="KW-1185">Reference proteome</keyword>
<evidence type="ECO:0000313" key="1">
    <source>
        <dbReference type="EMBL" id="CEJ55666.1"/>
    </source>
</evidence>
<dbReference type="OrthoDB" id="4350056at2759"/>
<gene>
    <name evidence="1" type="ORF">PMG11_01914</name>
</gene>
<evidence type="ECO:0000313" key="2">
    <source>
        <dbReference type="Proteomes" id="UP000042958"/>
    </source>
</evidence>
<sequence>MSYPGGTGIHEAPMSCASMHEILTTSQILSYFPPLDENESAITDSSLLNIQDLFQDGDLQLPDITSPTCQGPFVEAYMAEDLGNNPVKPLQQCSYSSIPIPGLNETKIDFSQTAERLLLQMEKFTSTIQQYGDSATTLESKINACTNSIGRIEQHVNAIAHQVDNMEKQLGGMLGGMNHQLGDMNQKILSLDLKLKTLDGYLFEIVKREKDMMREFCDFAGK</sequence>
<name>A0A0F7TJM6_PENBI</name>